<dbReference type="PANTHER" id="PTHR12395">
    <property type="entry name" value="DOM-3 RELATED"/>
    <property type="match status" value="1"/>
</dbReference>
<dbReference type="InterPro" id="IPR013961">
    <property type="entry name" value="RAI1"/>
</dbReference>
<comment type="subcellular location">
    <subcellularLocation>
        <location evidence="6">Nucleus</location>
    </subcellularLocation>
</comment>
<keyword evidence="6" id="KW-0378">Hydrolase</keyword>
<comment type="cofactor">
    <cofactor evidence="1 6">
        <name>a divalent metal cation</name>
        <dbReference type="ChEBI" id="CHEBI:60240"/>
    </cofactor>
</comment>
<evidence type="ECO:0000256" key="7">
    <source>
        <dbReference type="SAM" id="MobiDB-lite"/>
    </source>
</evidence>
<keyword evidence="10" id="KW-1185">Reference proteome</keyword>
<dbReference type="EMBL" id="KQ086000">
    <property type="protein sequence ID" value="KLO11415.1"/>
    <property type="molecule type" value="Genomic_DNA"/>
</dbReference>
<evidence type="ECO:0000256" key="1">
    <source>
        <dbReference type="ARBA" id="ARBA00001968"/>
    </source>
</evidence>
<evidence type="ECO:0000313" key="10">
    <source>
        <dbReference type="Proteomes" id="UP000053477"/>
    </source>
</evidence>
<comment type="catalytic activity">
    <reaction evidence="3">
        <text>a 5'-end (N(7)-methyl 5'-triphosphoguanosine)-ribonucleoside-ribonucleotide in mRNA + H2O = a (N(7)-methyl 5'-triphosphoguanosine)-nucleoside + a 5'-end phospho-ribonucleoside in mRNA + H(+)</text>
        <dbReference type="Rhea" id="RHEA:66928"/>
        <dbReference type="Rhea" id="RHEA-COMP:15692"/>
        <dbReference type="Rhea" id="RHEA-COMP:17313"/>
        <dbReference type="ChEBI" id="CHEBI:15377"/>
        <dbReference type="ChEBI" id="CHEBI:15378"/>
        <dbReference type="ChEBI" id="CHEBI:138282"/>
        <dbReference type="ChEBI" id="CHEBI:172876"/>
        <dbReference type="ChEBI" id="CHEBI:172877"/>
    </reaction>
    <physiologicalReaction direction="left-to-right" evidence="3">
        <dbReference type="Rhea" id="RHEA:66929"/>
    </physiologicalReaction>
</comment>
<keyword evidence="6" id="KW-0479">Metal-binding</keyword>
<dbReference type="GO" id="GO:0005829">
    <property type="term" value="C:cytosol"/>
    <property type="evidence" value="ECO:0007669"/>
    <property type="project" value="TreeGrafter"/>
</dbReference>
<evidence type="ECO:0000256" key="3">
    <source>
        <dbReference type="ARBA" id="ARBA00044676"/>
    </source>
</evidence>
<feature type="domain" description="RAI1-like" evidence="8">
    <location>
        <begin position="67"/>
        <end position="424"/>
    </location>
</feature>
<dbReference type="Proteomes" id="UP000053477">
    <property type="component" value="Unassembled WGS sequence"/>
</dbReference>
<keyword evidence="6" id="KW-0694">RNA-binding</keyword>
<dbReference type="GO" id="GO:0000166">
    <property type="term" value="F:nucleotide binding"/>
    <property type="evidence" value="ECO:0007669"/>
    <property type="project" value="UniProtKB-KW"/>
</dbReference>
<dbReference type="InterPro" id="IPR039039">
    <property type="entry name" value="RAI1-like_fam"/>
</dbReference>
<dbReference type="GO" id="GO:0003723">
    <property type="term" value="F:RNA binding"/>
    <property type="evidence" value="ECO:0007669"/>
    <property type="project" value="UniProtKB-KW"/>
</dbReference>
<dbReference type="PANTHER" id="PTHR12395:SF9">
    <property type="entry name" value="DECAPPING AND EXORIBONUCLEASE PROTEIN"/>
    <property type="match status" value="1"/>
</dbReference>
<dbReference type="GO" id="GO:0110155">
    <property type="term" value="P:NAD-cap decapping"/>
    <property type="evidence" value="ECO:0007669"/>
    <property type="project" value="TreeGrafter"/>
</dbReference>
<dbReference type="OrthoDB" id="5853397at2759"/>
<dbReference type="FunCoup" id="A0A0H2RHP8">
    <property type="interactions" value="240"/>
</dbReference>
<protein>
    <recommendedName>
        <fullName evidence="6">Decapping nuclease</fullName>
        <ecNumber evidence="6">3.6.1.-</ecNumber>
    </recommendedName>
</protein>
<gene>
    <name evidence="9" type="ORF">SCHPADRAFT_831124</name>
</gene>
<keyword evidence="6" id="KW-0539">Nucleus</keyword>
<dbReference type="GO" id="GO:0034353">
    <property type="term" value="F:mRNA 5'-diphosphatase activity"/>
    <property type="evidence" value="ECO:0007669"/>
    <property type="project" value="TreeGrafter"/>
</dbReference>
<comment type="similarity">
    <text evidence="2 6">Belongs to the DXO/Dom3Z family.</text>
</comment>
<name>A0A0H2RHP8_9AGAM</name>
<evidence type="ECO:0000256" key="6">
    <source>
        <dbReference type="RuleBase" id="RU367113"/>
    </source>
</evidence>
<evidence type="ECO:0000256" key="2">
    <source>
        <dbReference type="ARBA" id="ARBA00006562"/>
    </source>
</evidence>
<keyword evidence="6" id="KW-0540">Nuclease</keyword>
<reference evidence="9 10" key="1">
    <citation type="submission" date="2015-04" db="EMBL/GenBank/DDBJ databases">
        <title>Complete genome sequence of Schizopora paradoxa KUC8140, a cosmopolitan wood degrader in East Asia.</title>
        <authorList>
            <consortium name="DOE Joint Genome Institute"/>
            <person name="Min B."/>
            <person name="Park H."/>
            <person name="Jang Y."/>
            <person name="Kim J.-J."/>
            <person name="Kim K.H."/>
            <person name="Pangilinan J."/>
            <person name="Lipzen A."/>
            <person name="Riley R."/>
            <person name="Grigoriev I.V."/>
            <person name="Spatafora J.W."/>
            <person name="Choi I.-G."/>
        </authorList>
    </citation>
    <scope>NUCLEOTIDE SEQUENCE [LARGE SCALE GENOMIC DNA]</scope>
    <source>
        <strain evidence="9 10">KUC8140</strain>
    </source>
</reference>
<dbReference type="GO" id="GO:0005634">
    <property type="term" value="C:nucleus"/>
    <property type="evidence" value="ECO:0007669"/>
    <property type="project" value="UniProtKB-SubCell"/>
</dbReference>
<comment type="function">
    <text evidence="6">Decapping enzyme for NAD-capped RNAs: specifically hydrolyzes the nicotinamide adenine dinucleotide (NAD) cap from a subset of RNAs by removing the entire NAD moiety from the 5'-end of an NAD-capped RNA.</text>
</comment>
<feature type="region of interest" description="Disordered" evidence="7">
    <location>
        <begin position="1"/>
        <end position="42"/>
    </location>
</feature>
<evidence type="ECO:0000313" key="9">
    <source>
        <dbReference type="EMBL" id="KLO11415.1"/>
    </source>
</evidence>
<evidence type="ECO:0000256" key="5">
    <source>
        <dbReference type="ARBA" id="ARBA00048124"/>
    </source>
</evidence>
<dbReference type="InParanoid" id="A0A0H2RHP8"/>
<dbReference type="STRING" id="27342.A0A0H2RHP8"/>
<dbReference type="GO" id="GO:0004518">
    <property type="term" value="F:nuclease activity"/>
    <property type="evidence" value="ECO:0007669"/>
    <property type="project" value="UniProtKB-KW"/>
</dbReference>
<evidence type="ECO:0000259" key="8">
    <source>
        <dbReference type="Pfam" id="PF08652"/>
    </source>
</evidence>
<comment type="catalytic activity">
    <reaction evidence="5">
        <text>a 5'-end NAD(+)-phospho-ribonucleoside in mRNA + H2O = a 5'-end phospho-ribonucleoside in mRNA + NAD(+) + H(+)</text>
        <dbReference type="Rhea" id="RHEA:60880"/>
        <dbReference type="Rhea" id="RHEA-COMP:15692"/>
        <dbReference type="Rhea" id="RHEA-COMP:15698"/>
        <dbReference type="ChEBI" id="CHEBI:15377"/>
        <dbReference type="ChEBI" id="CHEBI:15378"/>
        <dbReference type="ChEBI" id="CHEBI:57540"/>
        <dbReference type="ChEBI" id="CHEBI:138282"/>
        <dbReference type="ChEBI" id="CHEBI:144029"/>
    </reaction>
    <physiologicalReaction direction="left-to-right" evidence="5">
        <dbReference type="Rhea" id="RHEA:60881"/>
    </physiologicalReaction>
</comment>
<keyword evidence="6" id="KW-0547">Nucleotide-binding</keyword>
<comment type="catalytic activity">
    <reaction evidence="4">
        <text>a 5'-end triphospho-ribonucleoside in mRNA + H2O = a 5'-end phospho-ribonucleoside in mRNA + diphosphate + H(+)</text>
        <dbReference type="Rhea" id="RHEA:78683"/>
        <dbReference type="Rhea" id="RHEA-COMP:15692"/>
        <dbReference type="Rhea" id="RHEA-COMP:17164"/>
        <dbReference type="ChEBI" id="CHEBI:15377"/>
        <dbReference type="ChEBI" id="CHEBI:15378"/>
        <dbReference type="ChEBI" id="CHEBI:33019"/>
        <dbReference type="ChEBI" id="CHEBI:138282"/>
        <dbReference type="ChEBI" id="CHEBI:167618"/>
    </reaction>
    <physiologicalReaction direction="left-to-right" evidence="4">
        <dbReference type="Rhea" id="RHEA:78684"/>
    </physiologicalReaction>
</comment>
<dbReference type="GO" id="GO:0000956">
    <property type="term" value="P:nuclear-transcribed mRNA catabolic process"/>
    <property type="evidence" value="ECO:0007669"/>
    <property type="project" value="TreeGrafter"/>
</dbReference>
<organism evidence="9 10">
    <name type="scientific">Schizopora paradoxa</name>
    <dbReference type="NCBI Taxonomy" id="27342"/>
    <lineage>
        <taxon>Eukaryota</taxon>
        <taxon>Fungi</taxon>
        <taxon>Dikarya</taxon>
        <taxon>Basidiomycota</taxon>
        <taxon>Agaricomycotina</taxon>
        <taxon>Agaricomycetes</taxon>
        <taxon>Hymenochaetales</taxon>
        <taxon>Schizoporaceae</taxon>
        <taxon>Schizopora</taxon>
    </lineage>
</organism>
<proteinExistence type="inferred from homology"/>
<dbReference type="AlphaFoldDB" id="A0A0H2RHP8"/>
<dbReference type="EC" id="3.6.1.-" evidence="6"/>
<accession>A0A0H2RHP8</accession>
<dbReference type="Pfam" id="PF08652">
    <property type="entry name" value="RAI1"/>
    <property type="match status" value="1"/>
</dbReference>
<evidence type="ECO:0000256" key="4">
    <source>
        <dbReference type="ARBA" id="ARBA00044692"/>
    </source>
</evidence>
<dbReference type="GO" id="GO:0046872">
    <property type="term" value="F:metal ion binding"/>
    <property type="evidence" value="ECO:0007669"/>
    <property type="project" value="UniProtKB-KW"/>
</dbReference>
<sequence length="433" mass="49161">MKSDPSPAKRHISEVDEAEDEKDSELHKRRKEDGPHVHSKGLNSCLELEFPPTSLGGSSPSPPPFQYPFQLISFSYTPTRELEFTDSALRYYAIPPHGADLSFRYDSWIKRPEERGRLDGLLEACLHERVFPETRRANVISWRGVMTKILTAPYEDRDGWELNVMNVADALYFEEHTTEGKLKEKESMTPRNRLQTYYGYAFESFATSATPSTSDDTSRLPNGWSGDVNTNVQWCSVVKTKLGKMRLLVGGEVDCVKGMSCNKKYTGQPNTFVELKTSMTIRGQTDEARFEKKLLKFYFQSFLLGVPEIVVGFRTPSGRIADLQTFKTIELPRLVRGKKDAWDPNICLSWGDRFLTFLKTSIDELRDQEPNETPIQEGISDAGAHVWRVSFKPGKGVDVRLLDDAGVQEVQNGEDRVGFLPTSYFRKVSKSTK</sequence>